<reference evidence="12 13" key="1">
    <citation type="submission" date="2020-04" db="EMBL/GenBank/DDBJ databases">
        <title>Flammeovirga sp. SR4, a novel species isolated from seawater.</title>
        <authorList>
            <person name="Wang X."/>
        </authorList>
    </citation>
    <scope>NUCLEOTIDE SEQUENCE [LARGE SCALE GENOMIC DNA]</scope>
    <source>
        <strain evidence="12 13">SR4</strain>
    </source>
</reference>
<dbReference type="PANTHER" id="PTHR43344:SF2">
    <property type="entry name" value="PHOSPHOSERINE PHOSPHATASE"/>
    <property type="match status" value="1"/>
</dbReference>
<keyword evidence="5" id="KW-0479">Metal-binding</keyword>
<dbReference type="EMBL" id="JABAIL010000003">
    <property type="protein sequence ID" value="NLR91954.1"/>
    <property type="molecule type" value="Genomic_DNA"/>
</dbReference>
<keyword evidence="6 12" id="KW-0378">Hydrolase</keyword>
<evidence type="ECO:0000256" key="6">
    <source>
        <dbReference type="ARBA" id="ARBA00022801"/>
    </source>
</evidence>
<organism evidence="12 13">
    <name type="scientific">Flammeovirga agarivorans</name>
    <dbReference type="NCBI Taxonomy" id="2726742"/>
    <lineage>
        <taxon>Bacteria</taxon>
        <taxon>Pseudomonadati</taxon>
        <taxon>Bacteroidota</taxon>
        <taxon>Cytophagia</taxon>
        <taxon>Cytophagales</taxon>
        <taxon>Flammeovirgaceae</taxon>
        <taxon>Flammeovirga</taxon>
    </lineage>
</organism>
<evidence type="ECO:0000256" key="4">
    <source>
        <dbReference type="ARBA" id="ARBA00022605"/>
    </source>
</evidence>
<keyword evidence="11" id="KW-0732">Signal</keyword>
<dbReference type="GO" id="GO:0000287">
    <property type="term" value="F:magnesium ion binding"/>
    <property type="evidence" value="ECO:0007669"/>
    <property type="project" value="TreeGrafter"/>
</dbReference>
<dbReference type="Gene3D" id="3.40.50.1000">
    <property type="entry name" value="HAD superfamily/HAD-like"/>
    <property type="match status" value="1"/>
</dbReference>
<dbReference type="EC" id="3.1.3.3" evidence="3"/>
<evidence type="ECO:0000256" key="7">
    <source>
        <dbReference type="ARBA" id="ARBA00022842"/>
    </source>
</evidence>
<evidence type="ECO:0000313" key="13">
    <source>
        <dbReference type="Proteomes" id="UP000585050"/>
    </source>
</evidence>
<protein>
    <recommendedName>
        <fullName evidence="3">phosphoserine phosphatase</fullName>
        <ecNumber evidence="3">3.1.3.3</ecNumber>
    </recommendedName>
</protein>
<dbReference type="InterPro" id="IPR023214">
    <property type="entry name" value="HAD_sf"/>
</dbReference>
<dbReference type="AlphaFoldDB" id="A0A7X8XW82"/>
<dbReference type="RefSeq" id="WP_168882663.1">
    <property type="nucleotide sequence ID" value="NZ_JABAIL010000003.1"/>
</dbReference>
<evidence type="ECO:0000256" key="1">
    <source>
        <dbReference type="ARBA" id="ARBA00001946"/>
    </source>
</evidence>
<dbReference type="GO" id="GO:0005737">
    <property type="term" value="C:cytoplasm"/>
    <property type="evidence" value="ECO:0007669"/>
    <property type="project" value="TreeGrafter"/>
</dbReference>
<gene>
    <name evidence="12" type="ORF">HGP29_12085</name>
</gene>
<keyword evidence="4" id="KW-0028">Amino-acid biosynthesis</keyword>
<dbReference type="InterPro" id="IPR036412">
    <property type="entry name" value="HAD-like_sf"/>
</dbReference>
<comment type="pathway">
    <text evidence="2">Amino-acid biosynthesis; L-serine biosynthesis; L-serine from 3-phospho-D-glycerate: step 3/3.</text>
</comment>
<feature type="chain" id="PRO_5031452262" description="phosphoserine phosphatase" evidence="11">
    <location>
        <begin position="19"/>
        <end position="231"/>
    </location>
</feature>
<dbReference type="GO" id="GO:0036424">
    <property type="term" value="F:L-phosphoserine phosphatase activity"/>
    <property type="evidence" value="ECO:0007669"/>
    <property type="project" value="TreeGrafter"/>
</dbReference>
<comment type="caution">
    <text evidence="12">The sequence shown here is derived from an EMBL/GenBank/DDBJ whole genome shotgun (WGS) entry which is preliminary data.</text>
</comment>
<dbReference type="GO" id="GO:0006564">
    <property type="term" value="P:L-serine biosynthetic process"/>
    <property type="evidence" value="ECO:0007669"/>
    <property type="project" value="UniProtKB-KW"/>
</dbReference>
<evidence type="ECO:0000256" key="10">
    <source>
        <dbReference type="ARBA" id="ARBA00048523"/>
    </source>
</evidence>
<sequence>MKRIAVLLLLFVSQFTFAQDKVAVFDMDGTLISEEPAYAMAIFAKEYGQNQIETVNDLVNELKALTKNPRYDKMLKSFMKTDPIKVYPQMMDVVDSLKAEGYKLVICTGSEVRFAEAVNKKYFNNKFDVVIGSEFRAEKLKPTNSSINDKEGKIDNLKSNGITPTIVYGNSHGDFPMMKWVGNGVLVIHDDKASGEYDKPEQYIKECNELGFKTIKISDWNLSENPSWKTK</sequence>
<evidence type="ECO:0000256" key="9">
    <source>
        <dbReference type="ARBA" id="ARBA00048138"/>
    </source>
</evidence>
<dbReference type="PANTHER" id="PTHR43344">
    <property type="entry name" value="PHOSPHOSERINE PHOSPHATASE"/>
    <property type="match status" value="1"/>
</dbReference>
<dbReference type="SUPFAM" id="SSF56784">
    <property type="entry name" value="HAD-like"/>
    <property type="match status" value="1"/>
</dbReference>
<evidence type="ECO:0000256" key="8">
    <source>
        <dbReference type="ARBA" id="ARBA00023299"/>
    </source>
</evidence>
<evidence type="ECO:0000256" key="3">
    <source>
        <dbReference type="ARBA" id="ARBA00012640"/>
    </source>
</evidence>
<dbReference type="InterPro" id="IPR050582">
    <property type="entry name" value="HAD-like_SerB"/>
</dbReference>
<evidence type="ECO:0000256" key="5">
    <source>
        <dbReference type="ARBA" id="ARBA00022723"/>
    </source>
</evidence>
<comment type="catalytic activity">
    <reaction evidence="9">
        <text>O-phospho-L-serine + H2O = L-serine + phosphate</text>
        <dbReference type="Rhea" id="RHEA:21208"/>
        <dbReference type="ChEBI" id="CHEBI:15377"/>
        <dbReference type="ChEBI" id="CHEBI:33384"/>
        <dbReference type="ChEBI" id="CHEBI:43474"/>
        <dbReference type="ChEBI" id="CHEBI:57524"/>
        <dbReference type="EC" id="3.1.3.3"/>
    </reaction>
</comment>
<dbReference type="Pfam" id="PF12710">
    <property type="entry name" value="HAD"/>
    <property type="match status" value="1"/>
</dbReference>
<feature type="signal peptide" evidence="11">
    <location>
        <begin position="1"/>
        <end position="18"/>
    </location>
</feature>
<proteinExistence type="predicted"/>
<keyword evidence="13" id="KW-1185">Reference proteome</keyword>
<name>A0A7X8XW82_9BACT</name>
<keyword evidence="7" id="KW-0460">Magnesium</keyword>
<accession>A0A7X8XW82</accession>
<comment type="cofactor">
    <cofactor evidence="1">
        <name>Mg(2+)</name>
        <dbReference type="ChEBI" id="CHEBI:18420"/>
    </cofactor>
</comment>
<dbReference type="Proteomes" id="UP000585050">
    <property type="component" value="Unassembled WGS sequence"/>
</dbReference>
<evidence type="ECO:0000256" key="2">
    <source>
        <dbReference type="ARBA" id="ARBA00005135"/>
    </source>
</evidence>
<evidence type="ECO:0000313" key="12">
    <source>
        <dbReference type="EMBL" id="NLR91954.1"/>
    </source>
</evidence>
<evidence type="ECO:0000256" key="11">
    <source>
        <dbReference type="SAM" id="SignalP"/>
    </source>
</evidence>
<comment type="catalytic activity">
    <reaction evidence="10">
        <text>O-phospho-D-serine + H2O = D-serine + phosphate</text>
        <dbReference type="Rhea" id="RHEA:24873"/>
        <dbReference type="ChEBI" id="CHEBI:15377"/>
        <dbReference type="ChEBI" id="CHEBI:35247"/>
        <dbReference type="ChEBI" id="CHEBI:43474"/>
        <dbReference type="ChEBI" id="CHEBI:58680"/>
        <dbReference type="EC" id="3.1.3.3"/>
    </reaction>
</comment>
<keyword evidence="8" id="KW-0718">Serine biosynthesis</keyword>
<dbReference type="NCBIfam" id="TIGR01488">
    <property type="entry name" value="HAD-SF-IB"/>
    <property type="match status" value="1"/>
</dbReference>